<sequence length="69" mass="7740">MEKRNRTVSVRAAMCASRLRKAVIDAPGADIACRGLEADVDRPVIRAVAEDEYRHAIEEARQLLHRVRG</sequence>
<protein>
    <submittedName>
        <fullName evidence="1">Uncharacterized protein</fullName>
    </submittedName>
</protein>
<accession>A0A4Q4TBM8</accession>
<evidence type="ECO:0000313" key="1">
    <source>
        <dbReference type="EMBL" id="RYP04025.1"/>
    </source>
</evidence>
<name>A0A4Q4TBM8_9PEZI</name>
<evidence type="ECO:0000313" key="2">
    <source>
        <dbReference type="Proteomes" id="UP000293360"/>
    </source>
</evidence>
<reference evidence="1 2" key="1">
    <citation type="submission" date="2018-06" db="EMBL/GenBank/DDBJ databases">
        <title>Complete Genomes of Monosporascus.</title>
        <authorList>
            <person name="Robinson A.J."/>
            <person name="Natvig D.O."/>
        </authorList>
    </citation>
    <scope>NUCLEOTIDE SEQUENCE [LARGE SCALE GENOMIC DNA]</scope>
    <source>
        <strain evidence="1 2">CBS 110550</strain>
    </source>
</reference>
<proteinExistence type="predicted"/>
<dbReference type="OrthoDB" id="10551295at2759"/>
<comment type="caution">
    <text evidence="1">The sequence shown here is derived from an EMBL/GenBank/DDBJ whole genome shotgun (WGS) entry which is preliminary data.</text>
</comment>
<gene>
    <name evidence="1" type="ORF">DL764_004719</name>
</gene>
<dbReference type="EMBL" id="QJNU01000231">
    <property type="protein sequence ID" value="RYP04025.1"/>
    <property type="molecule type" value="Genomic_DNA"/>
</dbReference>
<keyword evidence="2" id="KW-1185">Reference proteome</keyword>
<dbReference type="AlphaFoldDB" id="A0A4Q4TBM8"/>
<dbReference type="Proteomes" id="UP000293360">
    <property type="component" value="Unassembled WGS sequence"/>
</dbReference>
<organism evidence="1 2">
    <name type="scientific">Monosporascus ibericus</name>
    <dbReference type="NCBI Taxonomy" id="155417"/>
    <lineage>
        <taxon>Eukaryota</taxon>
        <taxon>Fungi</taxon>
        <taxon>Dikarya</taxon>
        <taxon>Ascomycota</taxon>
        <taxon>Pezizomycotina</taxon>
        <taxon>Sordariomycetes</taxon>
        <taxon>Xylariomycetidae</taxon>
        <taxon>Xylariales</taxon>
        <taxon>Xylariales incertae sedis</taxon>
        <taxon>Monosporascus</taxon>
    </lineage>
</organism>